<evidence type="ECO:0000256" key="1">
    <source>
        <dbReference type="ARBA" id="ARBA00023284"/>
    </source>
</evidence>
<dbReference type="InterPro" id="IPR036249">
    <property type="entry name" value="Thioredoxin-like_sf"/>
</dbReference>
<dbReference type="InterPro" id="IPR017937">
    <property type="entry name" value="Thioredoxin_CS"/>
</dbReference>
<dbReference type="PROSITE" id="PS51354">
    <property type="entry name" value="GLUTAREDOXIN_2"/>
    <property type="match status" value="1"/>
</dbReference>
<dbReference type="CDD" id="cd02976">
    <property type="entry name" value="NrdH"/>
    <property type="match status" value="1"/>
</dbReference>
<dbReference type="SUPFAM" id="SSF52833">
    <property type="entry name" value="Thioredoxin-like"/>
    <property type="match status" value="1"/>
</dbReference>
<dbReference type="EMBL" id="RFLY01000002">
    <property type="protein sequence ID" value="RMH94390.1"/>
    <property type="molecule type" value="Genomic_DNA"/>
</dbReference>
<accession>A0A3M2I327</accession>
<comment type="caution">
    <text evidence="3">The sequence shown here is derived from an EMBL/GenBank/DDBJ whole genome shotgun (WGS) entry which is preliminary data.</text>
</comment>
<feature type="domain" description="Glutaredoxin" evidence="2">
    <location>
        <begin position="57"/>
        <end position="109"/>
    </location>
</feature>
<dbReference type="Proteomes" id="UP000275012">
    <property type="component" value="Unassembled WGS sequence"/>
</dbReference>
<sequence length="129" mass="14268">MRVLGFLLLFALVGALFHFSGRSGGLGDGDTRQDSGSLHSDDPRRISGERGIVLLYAEWCGYCRKLRADFKRAGLRYTGLDVDTLEGDRAMQALRARGVPVTVIGQNVVHGYDTARLQTYLSPLGYRVY</sequence>
<keyword evidence="4" id="KW-1185">Reference proteome</keyword>
<dbReference type="RefSeq" id="WP_122100385.1">
    <property type="nucleotide sequence ID" value="NZ_RFLY01000002.1"/>
</dbReference>
<dbReference type="Pfam" id="PF00462">
    <property type="entry name" value="Glutaredoxin"/>
    <property type="match status" value="1"/>
</dbReference>
<evidence type="ECO:0000313" key="3">
    <source>
        <dbReference type="EMBL" id="RMH94390.1"/>
    </source>
</evidence>
<organism evidence="3 4">
    <name type="scientific">Solilutibacter pythonis</name>
    <dbReference type="NCBI Taxonomy" id="2483112"/>
    <lineage>
        <taxon>Bacteria</taxon>
        <taxon>Pseudomonadati</taxon>
        <taxon>Pseudomonadota</taxon>
        <taxon>Gammaproteobacteria</taxon>
        <taxon>Lysobacterales</taxon>
        <taxon>Lysobacteraceae</taxon>
        <taxon>Solilutibacter</taxon>
    </lineage>
</organism>
<evidence type="ECO:0000313" key="4">
    <source>
        <dbReference type="Proteomes" id="UP000275012"/>
    </source>
</evidence>
<keyword evidence="1" id="KW-0676">Redox-active center</keyword>
<dbReference type="AlphaFoldDB" id="A0A3M2I327"/>
<gene>
    <name evidence="3" type="ORF">EBB59_01445</name>
</gene>
<dbReference type="InterPro" id="IPR002109">
    <property type="entry name" value="Glutaredoxin"/>
</dbReference>
<dbReference type="PROSITE" id="PS00194">
    <property type="entry name" value="THIOREDOXIN_1"/>
    <property type="match status" value="1"/>
</dbReference>
<reference evidence="3 4" key="1">
    <citation type="submission" date="2018-10" db="EMBL/GenBank/DDBJ databases">
        <title>Proposal of Lysobacter pythonis sp. nov. isolated from royal pythons (Python regius).</title>
        <authorList>
            <person name="Hans-Juergen B."/>
            <person name="Huptas C."/>
            <person name="Sandra B."/>
            <person name="Igor L."/>
            <person name="Joachim S."/>
            <person name="Siegfried S."/>
            <person name="Mareike W."/>
            <person name="Peter K."/>
        </authorList>
    </citation>
    <scope>NUCLEOTIDE SEQUENCE [LARGE SCALE GENOMIC DNA]</scope>
    <source>
        <strain evidence="3 4">4284/11</strain>
    </source>
</reference>
<dbReference type="Gene3D" id="3.40.30.10">
    <property type="entry name" value="Glutaredoxin"/>
    <property type="match status" value="1"/>
</dbReference>
<name>A0A3M2I327_9GAMM</name>
<protein>
    <submittedName>
        <fullName evidence="3">Glutaredoxin family protein</fullName>
    </submittedName>
</protein>
<dbReference type="OrthoDB" id="8991911at2"/>
<evidence type="ECO:0000259" key="2">
    <source>
        <dbReference type="Pfam" id="PF00462"/>
    </source>
</evidence>
<proteinExistence type="predicted"/>